<feature type="domain" description="Cytosol aminopeptidase" evidence="6">
    <location>
        <begin position="157"/>
        <end position="461"/>
    </location>
</feature>
<evidence type="ECO:0000256" key="5">
    <source>
        <dbReference type="ARBA" id="ARBA00023211"/>
    </source>
</evidence>
<comment type="caution">
    <text evidence="7">The sequence shown here is derived from an EMBL/GenBank/DDBJ whole genome shotgun (WGS) entry which is preliminary data.</text>
</comment>
<accession>A0A923PK32</accession>
<dbReference type="GO" id="GO:0006508">
    <property type="term" value="P:proteolysis"/>
    <property type="evidence" value="ECO:0007669"/>
    <property type="project" value="UniProtKB-KW"/>
</dbReference>
<keyword evidence="8" id="KW-1185">Reference proteome</keyword>
<evidence type="ECO:0000259" key="6">
    <source>
        <dbReference type="Pfam" id="PF00883"/>
    </source>
</evidence>
<dbReference type="Proteomes" id="UP000650081">
    <property type="component" value="Unassembled WGS sequence"/>
</dbReference>
<dbReference type="PRINTS" id="PR00481">
    <property type="entry name" value="LAMNOPPTDASE"/>
</dbReference>
<dbReference type="AlphaFoldDB" id="A0A923PK32"/>
<evidence type="ECO:0000256" key="1">
    <source>
        <dbReference type="ARBA" id="ARBA00009528"/>
    </source>
</evidence>
<keyword evidence="3" id="KW-0645">Protease</keyword>
<name>A0A923PK32_9BACT</name>
<dbReference type="GO" id="GO:0070006">
    <property type="term" value="F:metalloaminopeptidase activity"/>
    <property type="evidence" value="ECO:0007669"/>
    <property type="project" value="InterPro"/>
</dbReference>
<evidence type="ECO:0000256" key="4">
    <source>
        <dbReference type="ARBA" id="ARBA00022801"/>
    </source>
</evidence>
<evidence type="ECO:0000313" key="8">
    <source>
        <dbReference type="Proteomes" id="UP000650081"/>
    </source>
</evidence>
<dbReference type="PANTHER" id="PTHR11963:SF23">
    <property type="entry name" value="CYTOSOL AMINOPEPTIDASE"/>
    <property type="match status" value="1"/>
</dbReference>
<dbReference type="CDD" id="cd00433">
    <property type="entry name" value="Peptidase_M17"/>
    <property type="match status" value="1"/>
</dbReference>
<dbReference type="InterPro" id="IPR011356">
    <property type="entry name" value="Leucine_aapep/pepB"/>
</dbReference>
<dbReference type="PANTHER" id="PTHR11963">
    <property type="entry name" value="LEUCINE AMINOPEPTIDASE-RELATED"/>
    <property type="match status" value="1"/>
</dbReference>
<keyword evidence="4" id="KW-0378">Hydrolase</keyword>
<dbReference type="GO" id="GO:0005737">
    <property type="term" value="C:cytoplasm"/>
    <property type="evidence" value="ECO:0007669"/>
    <property type="project" value="InterPro"/>
</dbReference>
<reference evidence="7" key="1">
    <citation type="submission" date="2020-08" db="EMBL/GenBank/DDBJ databases">
        <title>Lewinella bacteria from marine environments.</title>
        <authorList>
            <person name="Zhong Y."/>
        </authorList>
    </citation>
    <scope>NUCLEOTIDE SEQUENCE</scope>
    <source>
        <strain evidence="7">KCTC 42187</strain>
    </source>
</reference>
<organism evidence="7 8">
    <name type="scientific">Neolewinella lacunae</name>
    <dbReference type="NCBI Taxonomy" id="1517758"/>
    <lineage>
        <taxon>Bacteria</taxon>
        <taxon>Pseudomonadati</taxon>
        <taxon>Bacteroidota</taxon>
        <taxon>Saprospiria</taxon>
        <taxon>Saprospirales</taxon>
        <taxon>Lewinellaceae</taxon>
        <taxon>Neolewinella</taxon>
    </lineage>
</organism>
<protein>
    <submittedName>
        <fullName evidence="7">Leucyl aminopeptidase family protein</fullName>
    </submittedName>
</protein>
<keyword evidence="2 7" id="KW-0031">Aminopeptidase</keyword>
<dbReference type="Pfam" id="PF00883">
    <property type="entry name" value="Peptidase_M17"/>
    <property type="match status" value="1"/>
</dbReference>
<evidence type="ECO:0000313" key="7">
    <source>
        <dbReference type="EMBL" id="MBC6995588.1"/>
    </source>
</evidence>
<dbReference type="InterPro" id="IPR000819">
    <property type="entry name" value="Peptidase_M17_C"/>
</dbReference>
<keyword evidence="5" id="KW-0464">Manganese</keyword>
<gene>
    <name evidence="7" type="ORF">H9S92_15580</name>
</gene>
<dbReference type="SUPFAM" id="SSF53187">
    <property type="entry name" value="Zn-dependent exopeptidases"/>
    <property type="match status" value="1"/>
</dbReference>
<evidence type="ECO:0000256" key="2">
    <source>
        <dbReference type="ARBA" id="ARBA00022438"/>
    </source>
</evidence>
<evidence type="ECO:0000256" key="3">
    <source>
        <dbReference type="ARBA" id="ARBA00022670"/>
    </source>
</evidence>
<sequence>MQFINHSLPAETTTLRFFRDDDPELEGILAPGKYLRSLDPDGFLVRLPEAPTAAKVRDLARRLSHHEAKQLRTHVHLLNETGSDALTAAFLGGLLLGTYRSDQLKTTQEAHPLAAAGAGIRLPRAVPDHITDAAAHNLFRLSQREIVLAEVQMRIMALVDAPANVKRPQYLAAWAEDSGQRYGYQVKVLDEKECAAEGLGALLAVNRGSEDPARLIVMEYRGPGAATDGPTAIIGKGITFDTGGLSIKPSANLHLMKSDMGGAAATFGALEAAARLQLPVHLVGIVPSTDNSVDALSIKPSDVITGHSGKTIEIIDTDAEGRLVMSDGLSYALRHYAPSTLIDVATLTGSAVRTFGYECAAVMSKNEDLVAAFRAAGEECAERVWPLPVWDEYREALDSDVADIKNFSGRPITGAIDAFKFLEFFTQDHPAYVHFDIAGVALKQGPYAKDRQATGFGMRLFVEWLTRQPGA</sequence>
<proteinExistence type="inferred from homology"/>
<comment type="similarity">
    <text evidence="1">Belongs to the peptidase M17 family.</text>
</comment>
<dbReference type="EMBL" id="JACSIT010000139">
    <property type="protein sequence ID" value="MBC6995588.1"/>
    <property type="molecule type" value="Genomic_DNA"/>
</dbReference>
<dbReference type="RefSeq" id="WP_187467618.1">
    <property type="nucleotide sequence ID" value="NZ_JACSIT010000139.1"/>
</dbReference>
<dbReference type="GO" id="GO:0030145">
    <property type="term" value="F:manganese ion binding"/>
    <property type="evidence" value="ECO:0007669"/>
    <property type="project" value="InterPro"/>
</dbReference>
<dbReference type="Gene3D" id="3.40.630.10">
    <property type="entry name" value="Zn peptidases"/>
    <property type="match status" value="1"/>
</dbReference>